<name>A0A6M6E341_PRIMG</name>
<feature type="transmembrane region" description="Helical" evidence="1">
    <location>
        <begin position="116"/>
        <end position="134"/>
    </location>
</feature>
<keyword evidence="1" id="KW-0472">Membrane</keyword>
<keyword evidence="1" id="KW-0812">Transmembrane</keyword>
<dbReference type="AlphaFoldDB" id="A0A6M6E341"/>
<feature type="transmembrane region" description="Helical" evidence="1">
    <location>
        <begin position="45"/>
        <end position="66"/>
    </location>
</feature>
<sequence>MRKKIEKKYYSLFTGEFTATFAFAGVWLLYLKLYSSLETYLTSYYSLYAFALLELLLLQGSLYWYLKLKQARQNIFSNLPLNQLKVFYLLKKLNLFLFAIGAILLVYQLVTFQTELFWFIFLYLFALVEYINYFHIRLSYMSPEEIKEFRRQKGFKSSKLAKELNKHKQKHNFFS</sequence>
<dbReference type="EMBL" id="CP045273">
    <property type="protein sequence ID" value="QJX80136.1"/>
    <property type="molecule type" value="Genomic_DNA"/>
</dbReference>
<proteinExistence type="predicted"/>
<dbReference type="Proteomes" id="UP000501076">
    <property type="component" value="Plasmid pFDU301A"/>
</dbReference>
<reference evidence="2 3" key="1">
    <citation type="submission" date="2019-10" db="EMBL/GenBank/DDBJ databases">
        <title>Complete genome sequences for adaption low water activity.</title>
        <authorList>
            <person name="Zhao L."/>
            <person name="Zhong J."/>
        </authorList>
    </citation>
    <scope>NUCLEOTIDE SEQUENCE [LARGE SCALE GENOMIC DNA]</scope>
    <source>
        <strain evidence="2 3">FDU301</strain>
        <plasmid evidence="3">pfdu301a</plasmid>
    </source>
</reference>
<gene>
    <name evidence="2" type="ORF">FDZ14_29000</name>
</gene>
<keyword evidence="1" id="KW-1133">Transmembrane helix</keyword>
<evidence type="ECO:0000313" key="2">
    <source>
        <dbReference type="EMBL" id="QJX80136.1"/>
    </source>
</evidence>
<feature type="transmembrane region" description="Helical" evidence="1">
    <location>
        <begin position="86"/>
        <end position="110"/>
    </location>
</feature>
<dbReference type="RefSeq" id="WP_171778117.1">
    <property type="nucleotide sequence ID" value="NZ_CP045273.1"/>
</dbReference>
<protein>
    <recommendedName>
        <fullName evidence="4">General stress protein</fullName>
    </recommendedName>
</protein>
<organism evidence="2 3">
    <name type="scientific">Priestia megaterium</name>
    <name type="common">Bacillus megaterium</name>
    <dbReference type="NCBI Taxonomy" id="1404"/>
    <lineage>
        <taxon>Bacteria</taxon>
        <taxon>Bacillati</taxon>
        <taxon>Bacillota</taxon>
        <taxon>Bacilli</taxon>
        <taxon>Bacillales</taxon>
        <taxon>Bacillaceae</taxon>
        <taxon>Priestia</taxon>
    </lineage>
</organism>
<geneLocation type="plasmid" evidence="3">
    <name>pfdu301a</name>
</geneLocation>
<evidence type="ECO:0008006" key="4">
    <source>
        <dbReference type="Google" id="ProtNLM"/>
    </source>
</evidence>
<evidence type="ECO:0000313" key="3">
    <source>
        <dbReference type="Proteomes" id="UP000501076"/>
    </source>
</evidence>
<evidence type="ECO:0000256" key="1">
    <source>
        <dbReference type="SAM" id="Phobius"/>
    </source>
</evidence>
<feature type="transmembrane region" description="Helical" evidence="1">
    <location>
        <begin position="12"/>
        <end position="33"/>
    </location>
</feature>
<accession>A0A6M6E341</accession>
<keyword evidence="2" id="KW-0614">Plasmid</keyword>